<accession>A0AA45QQH1</accession>
<evidence type="ECO:0000313" key="3">
    <source>
        <dbReference type="EMBL" id="QSE75883.1"/>
    </source>
</evidence>
<dbReference type="EMBL" id="CP070872">
    <property type="protein sequence ID" value="QSE75883.1"/>
    <property type="molecule type" value="Genomic_DNA"/>
</dbReference>
<dbReference type="Pfam" id="PF13231">
    <property type="entry name" value="PMT_2"/>
    <property type="match status" value="1"/>
</dbReference>
<keyword evidence="4" id="KW-1185">Reference proteome</keyword>
<feature type="transmembrane region" description="Helical" evidence="1">
    <location>
        <begin position="104"/>
        <end position="122"/>
    </location>
</feature>
<dbReference type="KEGG" id="lti:JW886_05210"/>
<feature type="transmembrane region" description="Helical" evidence="1">
    <location>
        <begin position="486"/>
        <end position="506"/>
    </location>
</feature>
<feature type="transmembrane region" description="Helical" evidence="1">
    <location>
        <begin position="268"/>
        <end position="301"/>
    </location>
</feature>
<feature type="transmembrane region" description="Helical" evidence="1">
    <location>
        <begin position="188"/>
        <end position="212"/>
    </location>
</feature>
<gene>
    <name evidence="3" type="ORF">JW886_05210</name>
</gene>
<keyword evidence="1" id="KW-0472">Membrane</keyword>
<feature type="transmembrane region" description="Helical" evidence="1">
    <location>
        <begin position="308"/>
        <end position="326"/>
    </location>
</feature>
<proteinExistence type="predicted"/>
<dbReference type="RefSeq" id="WP_205871470.1">
    <property type="nucleotide sequence ID" value="NZ_CP070872.1"/>
</dbReference>
<feature type="domain" description="Glycosyltransferase RgtA/B/C/D-like" evidence="2">
    <location>
        <begin position="174"/>
        <end position="315"/>
    </location>
</feature>
<dbReference type="AlphaFoldDB" id="A0AA45QQH1"/>
<name>A0AA45QQH1_9LACT</name>
<feature type="transmembrane region" description="Helical" evidence="1">
    <location>
        <begin position="461"/>
        <end position="479"/>
    </location>
</feature>
<dbReference type="InterPro" id="IPR038731">
    <property type="entry name" value="RgtA/B/C-like"/>
</dbReference>
<feature type="transmembrane region" description="Helical" evidence="1">
    <location>
        <begin position="40"/>
        <end position="62"/>
    </location>
</feature>
<organism evidence="3 4">
    <name type="scientific">Lactococcus taiwanensis</name>
    <dbReference type="NCBI Taxonomy" id="1151742"/>
    <lineage>
        <taxon>Bacteria</taxon>
        <taxon>Bacillati</taxon>
        <taxon>Bacillota</taxon>
        <taxon>Bacilli</taxon>
        <taxon>Lactobacillales</taxon>
        <taxon>Streptococcaceae</taxon>
        <taxon>Lactococcus</taxon>
    </lineage>
</organism>
<evidence type="ECO:0000256" key="1">
    <source>
        <dbReference type="SAM" id="Phobius"/>
    </source>
</evidence>
<reference evidence="3 4" key="1">
    <citation type="submission" date="2021-02" db="EMBL/GenBank/DDBJ databases">
        <title>Complete genome sequence of Lactococcus lactis strain K_LL004.</title>
        <authorList>
            <person name="Kim H.B."/>
        </authorList>
    </citation>
    <scope>NUCLEOTIDE SEQUENCE [LARGE SCALE GENOMIC DNA]</scope>
    <source>
        <strain evidence="3 4">K_LL004</strain>
    </source>
</reference>
<keyword evidence="1" id="KW-1133">Transmembrane helix</keyword>
<evidence type="ECO:0000259" key="2">
    <source>
        <dbReference type="Pfam" id="PF13231"/>
    </source>
</evidence>
<sequence>MEFMKFKGYKRTVFYALVAGIFILINGIALVITPKWHPDHVVALLLGNLLLIGALFYFVYVYRLACRLKQPIPALENAAKSDLAVNQPFGLTEMQVQVGYRKTFVLLLVLSFVLPFFFMIHVPDSPHAWDYFVIFNSTTALQGHSFENLPMTPDRLGYFLRYPNNQFLGILFNKLFASFAGNIQLKMWIVTAVSALLTTVGTLAGSLVVKSLSGKRPAMLYNVMAMGFIPFYLYGAQLYSDTVTLPFVSLSLLFFCYALKAVSQTQRYLWLAVGTLFAVVGFQFKPTVLIVLLAVLGYLLLNKKWSSLLVLFCFLVVGFVGTHQLVKTTVANEPAFSKAANDRYNLPMSHWLAMSWSPENKTGGFNKKIRLYSESFPNYAAKDKADKALLRDNFKTMGFGGVVRQIGRKLSYTWPFGDLNAAFYTYRHENPLVKRYFDYIDRGTKPQGNITGWFMLKAVQTIYWVFLVILLWREIWWLLSKKKNWANLWFIPALAFFGLSVFLILWETNSRYLYHFAPLMIALAAQNLTRLLDNKLLKTKGEEGR</sequence>
<protein>
    <submittedName>
        <fullName evidence="3">Glycosyltransferase family 39 protein</fullName>
    </submittedName>
</protein>
<evidence type="ECO:0000313" key="4">
    <source>
        <dbReference type="Proteomes" id="UP000663608"/>
    </source>
</evidence>
<feature type="transmembrane region" description="Helical" evidence="1">
    <location>
        <begin position="12"/>
        <end position="34"/>
    </location>
</feature>
<keyword evidence="1" id="KW-0812">Transmembrane</keyword>
<dbReference type="Proteomes" id="UP000663608">
    <property type="component" value="Chromosome"/>
</dbReference>
<feature type="transmembrane region" description="Helical" evidence="1">
    <location>
        <begin position="218"/>
        <end position="236"/>
    </location>
</feature>